<feature type="chain" id="PRO_5035988891" description="DUF4402 domain-containing protein" evidence="1">
    <location>
        <begin position="43"/>
        <end position="218"/>
    </location>
</feature>
<organism evidence="2 4">
    <name type="scientific">Rathayibacter toxicus</name>
    <dbReference type="NCBI Taxonomy" id="145458"/>
    <lineage>
        <taxon>Bacteria</taxon>
        <taxon>Bacillati</taxon>
        <taxon>Actinomycetota</taxon>
        <taxon>Actinomycetes</taxon>
        <taxon>Micrococcales</taxon>
        <taxon>Microbacteriaceae</taxon>
        <taxon>Rathayibacter</taxon>
    </lineage>
</organism>
<comment type="caution">
    <text evidence="2">The sequence shown here is derived from an EMBL/GenBank/DDBJ whole genome shotgun (WGS) entry which is preliminary data.</text>
</comment>
<evidence type="ECO:0000256" key="1">
    <source>
        <dbReference type="SAM" id="SignalP"/>
    </source>
</evidence>
<dbReference type="KEGG" id="rtc:APU90_05055"/>
<gene>
    <name evidence="3" type="ORF">C5C51_01190</name>
    <name evidence="2" type="ORF">VT73_00770</name>
</gene>
<dbReference type="OrthoDB" id="5065086at2"/>
<keyword evidence="4" id="KW-1185">Reference proteome</keyword>
<name>A0A0C5BCV5_9MICO</name>
<evidence type="ECO:0000313" key="2">
    <source>
        <dbReference type="EMBL" id="KKM47254.1"/>
    </source>
</evidence>
<dbReference type="AlphaFoldDB" id="A0A0C5BCV5"/>
<dbReference type="PATRIC" id="fig|145458.7.peg.345"/>
<accession>A0A0C5BCV5</accession>
<evidence type="ECO:0000313" key="3">
    <source>
        <dbReference type="EMBL" id="PPI16868.1"/>
    </source>
</evidence>
<dbReference type="EMBL" id="LBFI01000002">
    <property type="protein sequence ID" value="KKM47254.1"/>
    <property type="molecule type" value="Genomic_DNA"/>
</dbReference>
<proteinExistence type="predicted"/>
<reference evidence="2 4" key="1">
    <citation type="submission" date="2015-04" db="EMBL/GenBank/DDBJ databases">
        <title>Draft genome sequence of Rathayibacter toxicus strain FH-142 (AKA 70134 or CS 32), a Western Australian isolate.</title>
        <authorList>
            <consortium name="Consortium for Microbial Forensics and Genomics (microFORGE)"/>
            <person name="Knight B.M."/>
            <person name="Roberts D.P."/>
            <person name="Lin D."/>
            <person name="Hari K."/>
            <person name="Fletcher J."/>
            <person name="Melcher U."/>
            <person name="Blagden T."/>
            <person name="Luster D.G."/>
            <person name="Sechler A.J."/>
            <person name="Schneider W.L."/>
            <person name="Winegar R.A."/>
        </authorList>
    </citation>
    <scope>NUCLEOTIDE SEQUENCE [LARGE SCALE GENOMIC DNA]</scope>
    <source>
        <strain evidence="2 4">FH142</strain>
    </source>
</reference>
<dbReference type="PROSITE" id="PS51318">
    <property type="entry name" value="TAT"/>
    <property type="match status" value="1"/>
</dbReference>
<feature type="signal peptide" evidence="1">
    <location>
        <begin position="1"/>
        <end position="42"/>
    </location>
</feature>
<dbReference type="Proteomes" id="UP000237966">
    <property type="component" value="Unassembled WGS sequence"/>
</dbReference>
<dbReference type="RefSeq" id="WP_027692225.1">
    <property type="nucleotide sequence ID" value="NZ_CP010848.1"/>
</dbReference>
<keyword evidence="1" id="KW-0732">Signal</keyword>
<dbReference type="Proteomes" id="UP000052979">
    <property type="component" value="Unassembled WGS sequence"/>
</dbReference>
<sequence>MHDIVSRSEHDAVASRGRRSLLTGAAWSVPVAALSAATPAAAASPTIPTVLDTVKAATLVNVLTTQAVVVNGRGPLAMAGVFGIDARGTDLNIFQPAYTVKVTAATLTMSNGTTYSGTGLATGTGVLNLIGALPGTLVFSNIAFPRGVYTGTSNPVRPTRFSVKADMILVSLRDLVTRTYPVTLAWNLNVFGIGTVVGLSDALGVGTINYSGAVLPIL</sequence>
<protein>
    <recommendedName>
        <fullName evidence="6">DUF4402 domain-containing protein</fullName>
    </recommendedName>
</protein>
<dbReference type="InterPro" id="IPR006311">
    <property type="entry name" value="TAT_signal"/>
</dbReference>
<evidence type="ECO:0008006" key="6">
    <source>
        <dbReference type="Google" id="ProtNLM"/>
    </source>
</evidence>
<reference evidence="3 5" key="2">
    <citation type="submission" date="2018-02" db="EMBL/GenBank/DDBJ databases">
        <title>Bacteriophage NCPPB3778 and a type I-E CRISPR drive the evolution of the US Biological Select Agent, Rathayibacter toxicus.</title>
        <authorList>
            <person name="Davis E.W.II."/>
            <person name="Tabima J.F."/>
            <person name="Weisberg A.J."/>
            <person name="Lopes L.D."/>
            <person name="Wiseman M.S."/>
            <person name="Wiseman M.S."/>
            <person name="Pupko T."/>
            <person name="Belcher M.S."/>
            <person name="Sechler A.J."/>
            <person name="Tancos M.A."/>
            <person name="Schroeder B.K."/>
            <person name="Murray T.D."/>
            <person name="Luster D.G."/>
            <person name="Schneider W.L."/>
            <person name="Rogers E."/>
            <person name="Andreote F.D."/>
            <person name="Grunwald N.J."/>
            <person name="Putnam M.L."/>
            <person name="Chang J.H."/>
        </authorList>
    </citation>
    <scope>NUCLEOTIDE SEQUENCE [LARGE SCALE GENOMIC DNA]</scope>
    <source>
        <strain evidence="3 5">FH99</strain>
    </source>
</reference>
<dbReference type="EMBL" id="PSWU01000002">
    <property type="protein sequence ID" value="PPI16868.1"/>
    <property type="molecule type" value="Genomic_DNA"/>
</dbReference>
<dbReference type="GeneID" id="93668076"/>
<dbReference type="eggNOG" id="ENOG50328NE">
    <property type="taxonomic scope" value="Bacteria"/>
</dbReference>
<evidence type="ECO:0000313" key="4">
    <source>
        <dbReference type="Proteomes" id="UP000052979"/>
    </source>
</evidence>
<evidence type="ECO:0000313" key="5">
    <source>
        <dbReference type="Proteomes" id="UP000237966"/>
    </source>
</evidence>
<dbReference type="KEGG" id="rtx:TI83_01435"/>